<keyword evidence="5" id="KW-0808">Transferase</keyword>
<name>A0A5C6CJD9_9BACT</name>
<dbReference type="InterPro" id="IPR000653">
    <property type="entry name" value="DegT/StrS_aminotransferase"/>
</dbReference>
<dbReference type="AlphaFoldDB" id="A0A5C6CJD9"/>
<dbReference type="PANTHER" id="PTHR30244">
    <property type="entry name" value="TRANSAMINASE"/>
    <property type="match status" value="1"/>
</dbReference>
<dbReference type="GO" id="GO:0030170">
    <property type="term" value="F:pyridoxal phosphate binding"/>
    <property type="evidence" value="ECO:0007669"/>
    <property type="project" value="TreeGrafter"/>
</dbReference>
<dbReference type="Proteomes" id="UP000318437">
    <property type="component" value="Unassembled WGS sequence"/>
</dbReference>
<evidence type="ECO:0000313" key="6">
    <source>
        <dbReference type="Proteomes" id="UP000318437"/>
    </source>
</evidence>
<dbReference type="PANTHER" id="PTHR30244:SF34">
    <property type="entry name" value="DTDP-4-AMINO-4,6-DIDEOXYGALACTOSE TRANSAMINASE"/>
    <property type="match status" value="1"/>
</dbReference>
<evidence type="ECO:0000256" key="2">
    <source>
        <dbReference type="PIRSR" id="PIRSR000390-1"/>
    </source>
</evidence>
<evidence type="ECO:0000256" key="4">
    <source>
        <dbReference type="RuleBase" id="RU004508"/>
    </source>
</evidence>
<dbReference type="GO" id="GO:0000271">
    <property type="term" value="P:polysaccharide biosynthetic process"/>
    <property type="evidence" value="ECO:0007669"/>
    <property type="project" value="TreeGrafter"/>
</dbReference>
<dbReference type="Gene3D" id="3.90.1150.10">
    <property type="entry name" value="Aspartate Aminotransferase, domain 1"/>
    <property type="match status" value="1"/>
</dbReference>
<dbReference type="PIRSF" id="PIRSF000390">
    <property type="entry name" value="PLP_StrS"/>
    <property type="match status" value="1"/>
</dbReference>
<dbReference type="Gene3D" id="3.40.640.10">
    <property type="entry name" value="Type I PLP-dependent aspartate aminotransferase-like (Major domain)"/>
    <property type="match status" value="1"/>
</dbReference>
<dbReference type="InterPro" id="IPR015424">
    <property type="entry name" value="PyrdxlP-dep_Trfase"/>
</dbReference>
<dbReference type="OrthoDB" id="9810913at2"/>
<organism evidence="5 6">
    <name type="scientific">Bythopirellula polymerisocia</name>
    <dbReference type="NCBI Taxonomy" id="2528003"/>
    <lineage>
        <taxon>Bacteria</taxon>
        <taxon>Pseudomonadati</taxon>
        <taxon>Planctomycetota</taxon>
        <taxon>Planctomycetia</taxon>
        <taxon>Pirellulales</taxon>
        <taxon>Lacipirellulaceae</taxon>
        <taxon>Bythopirellula</taxon>
    </lineage>
</organism>
<accession>A0A5C6CJD9</accession>
<evidence type="ECO:0000256" key="1">
    <source>
        <dbReference type="ARBA" id="ARBA00037999"/>
    </source>
</evidence>
<evidence type="ECO:0000256" key="3">
    <source>
        <dbReference type="PIRSR" id="PIRSR000390-2"/>
    </source>
</evidence>
<dbReference type="CDD" id="cd00616">
    <property type="entry name" value="AHBA_syn"/>
    <property type="match status" value="1"/>
</dbReference>
<evidence type="ECO:0000313" key="5">
    <source>
        <dbReference type="EMBL" id="TWU24680.1"/>
    </source>
</evidence>
<dbReference type="EMBL" id="SJPS01000005">
    <property type="protein sequence ID" value="TWU24680.1"/>
    <property type="molecule type" value="Genomic_DNA"/>
</dbReference>
<dbReference type="SUPFAM" id="SSF53383">
    <property type="entry name" value="PLP-dependent transferases"/>
    <property type="match status" value="1"/>
</dbReference>
<comment type="caution">
    <text evidence="5">The sequence shown here is derived from an EMBL/GenBank/DDBJ whole genome shotgun (WGS) entry which is preliminary data.</text>
</comment>
<feature type="active site" description="Proton acceptor" evidence="2">
    <location>
        <position position="192"/>
    </location>
</feature>
<sequence>MTITQPTRINAIASSWPVFDEEMIDAAARVLRSGKVNYWTGDEGRQFEKEFADFVSTKHAIALANGTVALELALYALGIGPGDEVIVPSRTFIATASSVVARGARPVCADVDRDSQTITAETIEPHLSFRTKAIIPVHLAGWPCDMVQILDLARSRNIAVVEDCAQAHGAMYRGRPVGSWGDMAAFSFCQDKILTTAGEGGMLVTNSNVLWQTAWSYKDHGKGHESFYHPKPSSAQFRWLHDGFGSNYRLSEVQSAIGRIMLKRLPAWREIRRANALQLAESCLECPSLRTPIPTGDILHGNYKFYSFVRPEQLAPGWNRDRIISELRGRGVPCFSGSCSEIYLEDAFPAGWRPSRRHPVAKELGETSLMFLVDPTLTQRQILNCSRDITSVLGCATNACAPGYFRGKAA</sequence>
<keyword evidence="6" id="KW-1185">Reference proteome</keyword>
<proteinExistence type="inferred from homology"/>
<dbReference type="InterPro" id="IPR015421">
    <property type="entry name" value="PyrdxlP-dep_Trfase_major"/>
</dbReference>
<gene>
    <name evidence="5" type="primary">arnB</name>
    <name evidence="5" type="ORF">Pla144_35660</name>
</gene>
<protein>
    <submittedName>
        <fullName evidence="5">UDP-4-amino-4-deoxy-L-arabinose--oxoglutarate aminotransferase</fullName>
        <ecNumber evidence="5">2.6.1.87</ecNumber>
    </submittedName>
</protein>
<dbReference type="Pfam" id="PF01041">
    <property type="entry name" value="DegT_DnrJ_EryC1"/>
    <property type="match status" value="1"/>
</dbReference>
<dbReference type="InterPro" id="IPR015422">
    <property type="entry name" value="PyrdxlP-dep_Trfase_small"/>
</dbReference>
<dbReference type="GO" id="GO:0099620">
    <property type="term" value="F:UDP-4-amino-4-deoxy-L-arabinose aminotransferase"/>
    <property type="evidence" value="ECO:0007669"/>
    <property type="project" value="UniProtKB-EC"/>
</dbReference>
<dbReference type="RefSeq" id="WP_146451903.1">
    <property type="nucleotide sequence ID" value="NZ_SJPS01000005.1"/>
</dbReference>
<keyword evidence="3 4" id="KW-0663">Pyridoxal phosphate</keyword>
<reference evidence="5 6" key="1">
    <citation type="submission" date="2019-02" db="EMBL/GenBank/DDBJ databases">
        <title>Deep-cultivation of Planctomycetes and their phenomic and genomic characterization uncovers novel biology.</title>
        <authorList>
            <person name="Wiegand S."/>
            <person name="Jogler M."/>
            <person name="Boedeker C."/>
            <person name="Pinto D."/>
            <person name="Vollmers J."/>
            <person name="Rivas-Marin E."/>
            <person name="Kohn T."/>
            <person name="Peeters S.H."/>
            <person name="Heuer A."/>
            <person name="Rast P."/>
            <person name="Oberbeckmann S."/>
            <person name="Bunk B."/>
            <person name="Jeske O."/>
            <person name="Meyerdierks A."/>
            <person name="Storesund J.E."/>
            <person name="Kallscheuer N."/>
            <person name="Luecker S."/>
            <person name="Lage O.M."/>
            <person name="Pohl T."/>
            <person name="Merkel B.J."/>
            <person name="Hornburger P."/>
            <person name="Mueller R.-W."/>
            <person name="Bruemmer F."/>
            <person name="Labrenz M."/>
            <person name="Spormann A.M."/>
            <person name="Op Den Camp H."/>
            <person name="Overmann J."/>
            <person name="Amann R."/>
            <person name="Jetten M.S.M."/>
            <person name="Mascher T."/>
            <person name="Medema M.H."/>
            <person name="Devos D.P."/>
            <person name="Kaster A.-K."/>
            <person name="Ovreas L."/>
            <person name="Rohde M."/>
            <person name="Galperin M.Y."/>
            <person name="Jogler C."/>
        </authorList>
    </citation>
    <scope>NUCLEOTIDE SEQUENCE [LARGE SCALE GENOMIC DNA]</scope>
    <source>
        <strain evidence="5 6">Pla144</strain>
    </source>
</reference>
<feature type="modified residue" description="N6-(pyridoxal phosphate)lysine" evidence="3">
    <location>
        <position position="192"/>
    </location>
</feature>
<dbReference type="EC" id="2.6.1.87" evidence="5"/>
<keyword evidence="5" id="KW-0032">Aminotransferase</keyword>
<comment type="similarity">
    <text evidence="1 4">Belongs to the DegT/DnrJ/EryC1 family.</text>
</comment>